<dbReference type="AlphaFoldDB" id="A0A0M9ACC8"/>
<gene>
    <name evidence="5" type="ORF">WN51_00874</name>
</gene>
<dbReference type="InterPro" id="IPR020422">
    <property type="entry name" value="TYR_PHOSPHATASE_DUAL_dom"/>
</dbReference>
<dbReference type="GO" id="GO:0004721">
    <property type="term" value="F:phosphoprotein phosphatase activity"/>
    <property type="evidence" value="ECO:0007669"/>
    <property type="project" value="UniProtKB-KW"/>
</dbReference>
<evidence type="ECO:0000259" key="4">
    <source>
        <dbReference type="PROSITE" id="PS50056"/>
    </source>
</evidence>
<dbReference type="PROSITE" id="PS50056">
    <property type="entry name" value="TYR_PHOSPHATASE_2"/>
    <property type="match status" value="1"/>
</dbReference>
<organism evidence="5 6">
    <name type="scientific">Melipona quadrifasciata</name>
    <dbReference type="NCBI Taxonomy" id="166423"/>
    <lineage>
        <taxon>Eukaryota</taxon>
        <taxon>Metazoa</taxon>
        <taxon>Ecdysozoa</taxon>
        <taxon>Arthropoda</taxon>
        <taxon>Hexapoda</taxon>
        <taxon>Insecta</taxon>
        <taxon>Pterygota</taxon>
        <taxon>Neoptera</taxon>
        <taxon>Endopterygota</taxon>
        <taxon>Hymenoptera</taxon>
        <taxon>Apocrita</taxon>
        <taxon>Aculeata</taxon>
        <taxon>Apoidea</taxon>
        <taxon>Anthophila</taxon>
        <taxon>Apidae</taxon>
        <taxon>Melipona</taxon>
    </lineage>
</organism>
<evidence type="ECO:0000256" key="3">
    <source>
        <dbReference type="SAM" id="MobiDB-lite"/>
    </source>
</evidence>
<evidence type="ECO:0000313" key="5">
    <source>
        <dbReference type="EMBL" id="KOX80956.1"/>
    </source>
</evidence>
<dbReference type="Gene3D" id="3.90.190.10">
    <property type="entry name" value="Protein tyrosine phosphatase superfamily"/>
    <property type="match status" value="1"/>
</dbReference>
<feature type="non-terminal residue" evidence="5">
    <location>
        <position position="1"/>
    </location>
</feature>
<feature type="region of interest" description="Disordered" evidence="3">
    <location>
        <begin position="543"/>
        <end position="576"/>
    </location>
</feature>
<accession>A0A0M9ACC8</accession>
<evidence type="ECO:0000313" key="6">
    <source>
        <dbReference type="Proteomes" id="UP000053105"/>
    </source>
</evidence>
<feature type="region of interest" description="Disordered" evidence="3">
    <location>
        <begin position="368"/>
        <end position="397"/>
    </location>
</feature>
<dbReference type="InterPro" id="IPR000340">
    <property type="entry name" value="Dual-sp_phosphatase_cat-dom"/>
</dbReference>
<dbReference type="Pfam" id="PF00782">
    <property type="entry name" value="DSPc"/>
    <property type="match status" value="1"/>
</dbReference>
<sequence>RWLEYKPYGTVIHGTKILPFKVPLKEAVSNNLEPEKRFTVSVLVQAFPRIKCIIDLTNTDRYYDEKEFTNSGIKYEKIMVRGREVPSVDVVNKFFKTMDDFTSACGEDDIVGVHCTHGVNRSGYLICRYLVQQLAWKLEDCLKAFETARGYPIERRIYLNALQRTPSVKVDTSKISVKSPASEPATRKRVPFKRPYPMLPVPLNFAARRRCFAKDGGPFSPLPPLPPPHFAFGVPPPAAFRPMPPPPLGMLPIPPPPPPPPQAASPHMYRPRLFRYGPAPRPVMHPPPPRPGFPTAPPRLKSVAILKRMHSQKRKSHVRNGLVTPVRNPVDRHRQTSQSSSGRPKLMKEQDFTVDTFEENLLAVVSSQSSGRRSARGKFRQANHHEASVQSMTARENFRKRRHELANSRLSAMKRLADSYYASDARSWLHAEDERERTGAFPPKWEQNGNTGNHNRKAAHIVSLDGLFFMLLLKLFARTKYRVSNAHDVAAMLTWPGAYVTIIFLEKYKELRDDVGVENKESNTGGLDSVTLRASRQRVTGYAHGPPVSRLGNGQVGPREPRETLEGLTNRRSGAPPRRSVRKFVLHGLCAVFALTRLGDSFRGYPNGRKATHESTWSLNCESLRRVDIAAIDFRGKRSLQKRKHIESILTEE</sequence>
<dbReference type="SUPFAM" id="SSF52799">
    <property type="entry name" value="(Phosphotyrosine protein) phosphatases II"/>
    <property type="match status" value="1"/>
</dbReference>
<dbReference type="InterPro" id="IPR029021">
    <property type="entry name" value="Prot-tyrosine_phosphatase-like"/>
</dbReference>
<dbReference type="InterPro" id="IPR016130">
    <property type="entry name" value="Tyr_Pase_AS"/>
</dbReference>
<dbReference type="InterPro" id="IPR051029">
    <property type="entry name" value="mRNA_Capping_Enz/RNA_Phosphat"/>
</dbReference>
<dbReference type="Proteomes" id="UP000053105">
    <property type="component" value="Unassembled WGS sequence"/>
</dbReference>
<keyword evidence="2" id="KW-0904">Protein phosphatase</keyword>
<keyword evidence="1" id="KW-0378">Hydrolase</keyword>
<evidence type="ECO:0000256" key="1">
    <source>
        <dbReference type="ARBA" id="ARBA00022801"/>
    </source>
</evidence>
<reference evidence="5 6" key="1">
    <citation type="submission" date="2015-07" db="EMBL/GenBank/DDBJ databases">
        <title>The genome of Melipona quadrifasciata.</title>
        <authorList>
            <person name="Pan H."/>
            <person name="Kapheim K."/>
        </authorList>
    </citation>
    <scope>NUCLEOTIDE SEQUENCE [LARGE SCALE GENOMIC DNA]</scope>
    <source>
        <strain evidence="5">0111107301</strain>
        <tissue evidence="5">Whole body</tissue>
    </source>
</reference>
<feature type="compositionally biased region" description="Basic residues" evidence="3">
    <location>
        <begin position="373"/>
        <end position="382"/>
    </location>
</feature>
<dbReference type="EMBL" id="KQ435694">
    <property type="protein sequence ID" value="KOX80956.1"/>
    <property type="molecule type" value="Genomic_DNA"/>
</dbReference>
<feature type="region of interest" description="Disordered" evidence="3">
    <location>
        <begin position="310"/>
        <end position="346"/>
    </location>
</feature>
<dbReference type="PANTHER" id="PTHR10367">
    <property type="entry name" value="MRNA-CAPPING ENZYME"/>
    <property type="match status" value="1"/>
</dbReference>
<protein>
    <submittedName>
        <fullName evidence="5">Putative tyrosine-protein phosphatase F54C8.4</fullName>
    </submittedName>
</protein>
<dbReference type="InterPro" id="IPR000387">
    <property type="entry name" value="Tyr_Pase_dom"/>
</dbReference>
<dbReference type="PANTHER" id="PTHR10367:SF9">
    <property type="entry name" value="DUAL-SPECIFICITY PHOSPHATASE 11 (RNA_RNP COMPLEX 1-INTERACTING)"/>
    <property type="match status" value="1"/>
</dbReference>
<dbReference type="SMART" id="SM00195">
    <property type="entry name" value="DSPc"/>
    <property type="match status" value="1"/>
</dbReference>
<dbReference type="STRING" id="166423.A0A0M9ACC8"/>
<dbReference type="PROSITE" id="PS00383">
    <property type="entry name" value="TYR_PHOSPHATASE_1"/>
    <property type="match status" value="1"/>
</dbReference>
<proteinExistence type="predicted"/>
<evidence type="ECO:0000256" key="2">
    <source>
        <dbReference type="ARBA" id="ARBA00022912"/>
    </source>
</evidence>
<keyword evidence="6" id="KW-1185">Reference proteome</keyword>
<dbReference type="GO" id="GO:0004651">
    <property type="term" value="F:polynucleotide 5'-phosphatase activity"/>
    <property type="evidence" value="ECO:0007669"/>
    <property type="project" value="TreeGrafter"/>
</dbReference>
<feature type="domain" description="Tyrosine specific protein phosphatases" evidence="4">
    <location>
        <begin position="92"/>
        <end position="149"/>
    </location>
</feature>
<dbReference type="OrthoDB" id="428974at2759"/>
<name>A0A0M9ACC8_9HYME</name>